<evidence type="ECO:0000313" key="1">
    <source>
        <dbReference type="EMBL" id="CAG8453648.1"/>
    </source>
</evidence>
<evidence type="ECO:0000313" key="2">
    <source>
        <dbReference type="Proteomes" id="UP000789702"/>
    </source>
</evidence>
<gene>
    <name evidence="1" type="ORF">DHETER_LOCUS961</name>
</gene>
<dbReference type="Proteomes" id="UP000789702">
    <property type="component" value="Unassembled WGS sequence"/>
</dbReference>
<accession>A0ACA9K5P0</accession>
<organism evidence="1 2">
    <name type="scientific">Dentiscutata heterogama</name>
    <dbReference type="NCBI Taxonomy" id="1316150"/>
    <lineage>
        <taxon>Eukaryota</taxon>
        <taxon>Fungi</taxon>
        <taxon>Fungi incertae sedis</taxon>
        <taxon>Mucoromycota</taxon>
        <taxon>Glomeromycotina</taxon>
        <taxon>Glomeromycetes</taxon>
        <taxon>Diversisporales</taxon>
        <taxon>Gigasporaceae</taxon>
        <taxon>Dentiscutata</taxon>
    </lineage>
</organism>
<dbReference type="EMBL" id="CAJVPU010000532">
    <property type="protein sequence ID" value="CAG8453648.1"/>
    <property type="molecule type" value="Genomic_DNA"/>
</dbReference>
<keyword evidence="2" id="KW-1185">Reference proteome</keyword>
<protein>
    <submittedName>
        <fullName evidence="1">10155_t:CDS:1</fullName>
    </submittedName>
</protein>
<name>A0ACA9K5P0_9GLOM</name>
<reference evidence="1" key="1">
    <citation type="submission" date="2021-06" db="EMBL/GenBank/DDBJ databases">
        <authorList>
            <person name="Kallberg Y."/>
            <person name="Tangrot J."/>
            <person name="Rosling A."/>
        </authorList>
    </citation>
    <scope>NUCLEOTIDE SEQUENCE</scope>
    <source>
        <strain evidence="1">IL203A</strain>
    </source>
</reference>
<comment type="caution">
    <text evidence="1">The sequence shown here is derived from an EMBL/GenBank/DDBJ whole genome shotgun (WGS) entry which is preliminary data.</text>
</comment>
<sequence>MPLSDDVNLNLIAKQTELNTGADLKNLCRESTVISLREMGTASSVVNN</sequence>
<proteinExistence type="predicted"/>